<gene>
    <name evidence="1" type="ORF">PtrM4_141860</name>
</gene>
<accession>A0A834VKZ2</accession>
<dbReference type="KEGG" id="ptrr:90957779"/>
<proteinExistence type="predicted"/>
<dbReference type="AlphaFoldDB" id="A0A834VKZ2"/>
<evidence type="ECO:0000313" key="2">
    <source>
        <dbReference type="Proteomes" id="UP000245464"/>
    </source>
</evidence>
<evidence type="ECO:0008006" key="3">
    <source>
        <dbReference type="Google" id="ProtNLM"/>
    </source>
</evidence>
<name>A0A834VKZ2_9PLEO</name>
<reference evidence="1 2" key="1">
    <citation type="journal article" date="2018" name="BMC Genomics">
        <title>Comparative genomics of the wheat fungal pathogen Pyrenophora tritici-repentis reveals chromosomal variations and genome plasticity.</title>
        <authorList>
            <person name="Moolhuijzen P."/>
            <person name="See P.T."/>
            <person name="Hane J.K."/>
            <person name="Shi G."/>
            <person name="Liu Z."/>
            <person name="Oliver R.P."/>
            <person name="Moffat C.S."/>
        </authorList>
    </citation>
    <scope>NUCLEOTIDE SEQUENCE [LARGE SCALE GENOMIC DNA]</scope>
    <source>
        <strain evidence="1">M4</strain>
    </source>
</reference>
<evidence type="ECO:0000313" key="1">
    <source>
        <dbReference type="EMBL" id="KAF7567595.1"/>
    </source>
</evidence>
<dbReference type="GeneID" id="90957779"/>
<organism evidence="1 2">
    <name type="scientific">Pyrenophora tritici-repentis</name>
    <dbReference type="NCBI Taxonomy" id="45151"/>
    <lineage>
        <taxon>Eukaryota</taxon>
        <taxon>Fungi</taxon>
        <taxon>Dikarya</taxon>
        <taxon>Ascomycota</taxon>
        <taxon>Pezizomycotina</taxon>
        <taxon>Dothideomycetes</taxon>
        <taxon>Pleosporomycetidae</taxon>
        <taxon>Pleosporales</taxon>
        <taxon>Pleosporineae</taxon>
        <taxon>Pleosporaceae</taxon>
        <taxon>Pyrenophora</taxon>
    </lineage>
</organism>
<comment type="caution">
    <text evidence="1">The sequence shown here is derived from an EMBL/GenBank/DDBJ whole genome shotgun (WGS) entry which is preliminary data.</text>
</comment>
<dbReference type="RefSeq" id="XP_065960456.1">
    <property type="nucleotide sequence ID" value="XM_066109534.1"/>
</dbReference>
<dbReference type="EMBL" id="NQIK02000008">
    <property type="protein sequence ID" value="KAF7567595.1"/>
    <property type="molecule type" value="Genomic_DNA"/>
</dbReference>
<protein>
    <recommendedName>
        <fullName evidence="3">HTH psq-type domain-containing protein</fullName>
    </recommendedName>
</protein>
<dbReference type="Proteomes" id="UP000245464">
    <property type="component" value="Chromosome 8"/>
</dbReference>
<sequence>MDPIQKAIEDIESREAGASFSYREVAKAWGVNRTTLARRHQGRNQPHTLAHLILHPHQETELLQYITTLTEQLKDQSSKDVKKLRRSLHHISAQNSILRGEIRGLKEALLVKKGHQKKSYTLQLNNPKEYHGGAVFWSPRKARLYRLQQANERRVKRERLKEVREKERAAKAAKKER</sequence>